<evidence type="ECO:0000313" key="2">
    <source>
        <dbReference type="Proteomes" id="UP000789405"/>
    </source>
</evidence>
<accession>A0A9N9BEU1</accession>
<dbReference type="AlphaFoldDB" id="A0A9N9BEU1"/>
<dbReference type="SUPFAM" id="SSF52047">
    <property type="entry name" value="RNI-like"/>
    <property type="match status" value="1"/>
</dbReference>
<dbReference type="Gene3D" id="3.80.10.10">
    <property type="entry name" value="Ribonuclease Inhibitor"/>
    <property type="match status" value="1"/>
</dbReference>
<dbReference type="Proteomes" id="UP000789405">
    <property type="component" value="Unassembled WGS sequence"/>
</dbReference>
<dbReference type="SUPFAM" id="SSF81383">
    <property type="entry name" value="F-box domain"/>
    <property type="match status" value="1"/>
</dbReference>
<gene>
    <name evidence="1" type="ORF">DERYTH_LOCUS5866</name>
</gene>
<proteinExistence type="predicted"/>
<reference evidence="1" key="1">
    <citation type="submission" date="2021-06" db="EMBL/GenBank/DDBJ databases">
        <authorList>
            <person name="Kallberg Y."/>
            <person name="Tangrot J."/>
            <person name="Rosling A."/>
        </authorList>
    </citation>
    <scope>NUCLEOTIDE SEQUENCE</scope>
    <source>
        <strain evidence="1">MA453B</strain>
    </source>
</reference>
<keyword evidence="2" id="KW-1185">Reference proteome</keyword>
<dbReference type="InterPro" id="IPR036047">
    <property type="entry name" value="F-box-like_dom_sf"/>
</dbReference>
<dbReference type="OrthoDB" id="2317252at2759"/>
<protein>
    <submittedName>
        <fullName evidence="1">141_t:CDS:1</fullName>
    </submittedName>
</protein>
<organism evidence="1 2">
    <name type="scientific">Dentiscutata erythropus</name>
    <dbReference type="NCBI Taxonomy" id="1348616"/>
    <lineage>
        <taxon>Eukaryota</taxon>
        <taxon>Fungi</taxon>
        <taxon>Fungi incertae sedis</taxon>
        <taxon>Mucoromycota</taxon>
        <taxon>Glomeromycotina</taxon>
        <taxon>Glomeromycetes</taxon>
        <taxon>Diversisporales</taxon>
        <taxon>Gigasporaceae</taxon>
        <taxon>Dentiscutata</taxon>
    </lineage>
</organism>
<evidence type="ECO:0000313" key="1">
    <source>
        <dbReference type="EMBL" id="CAG8563756.1"/>
    </source>
</evidence>
<sequence>MTPYLPPECLQEIFINLVDDIQTLHSIILVNKLWYENGISILWRKPFSYDNDWNNLYKIIPIYLYFLSKETKDELEIHEISIPIKPSINYISFIRELDLYNLLMQLCEWMIDHLEITMGNMDGIVFDYLDSEYFFDIFNEVPSNWFTKISKLEYDGQHLLKKFQENAYNINSLSFGFHTFIPDFIPSISSLISTQNNLVDLDLYLGYNDSEIIIFEIILTLTTNCVHSLKSLSLASGGNGIVQNVKELEMLSRCNHLERLQLRNVEFTNYNNNNFLFEFSNLTSLELFDVRMVSQNSEEDLVNLIKQIMKNSKLISLDLEPFIGDKYCNLVESIPHHCSNLTELTLKINDTYENTMVAILTILPLFNNLRILRITEDWGGIQLDGDIYINQLSLILPNQLQIFNITGLLFSDEHLNLFLEKCCSNLKQVVLLLKYYDDKHEQIIKSYSLERNKVIEDIFVSIDSRSEITINWK</sequence>
<comment type="caution">
    <text evidence="1">The sequence shown here is derived from an EMBL/GenBank/DDBJ whole genome shotgun (WGS) entry which is preliminary data.</text>
</comment>
<dbReference type="EMBL" id="CAJVPY010002530">
    <property type="protein sequence ID" value="CAG8563756.1"/>
    <property type="molecule type" value="Genomic_DNA"/>
</dbReference>
<dbReference type="InterPro" id="IPR032675">
    <property type="entry name" value="LRR_dom_sf"/>
</dbReference>
<name>A0A9N9BEU1_9GLOM</name>